<dbReference type="RefSeq" id="WP_183961332.1">
    <property type="nucleotide sequence ID" value="NZ_JACHHP010000004.1"/>
</dbReference>
<dbReference type="InterPro" id="IPR036565">
    <property type="entry name" value="Mur-like_cat_sf"/>
</dbReference>
<keyword evidence="3 10" id="KW-0132">Cell division</keyword>
<dbReference type="InterPro" id="IPR035911">
    <property type="entry name" value="MurE/MurF_N"/>
</dbReference>
<dbReference type="HAMAP" id="MF_02019">
    <property type="entry name" value="MurF"/>
    <property type="match status" value="1"/>
</dbReference>
<evidence type="ECO:0000256" key="9">
    <source>
        <dbReference type="ARBA" id="ARBA00023316"/>
    </source>
</evidence>
<feature type="binding site" evidence="10">
    <location>
        <begin position="107"/>
        <end position="113"/>
    </location>
    <ligand>
        <name>ATP</name>
        <dbReference type="ChEBI" id="CHEBI:30616"/>
    </ligand>
</feature>
<keyword evidence="4 10" id="KW-0547">Nucleotide-binding</keyword>
<gene>
    <name evidence="10" type="primary">murF</name>
    <name evidence="15" type="ORF">HNQ52_002332</name>
</gene>
<dbReference type="InterPro" id="IPR000713">
    <property type="entry name" value="Mur_ligase_N"/>
</dbReference>
<keyword evidence="16" id="KW-1185">Reference proteome</keyword>
<evidence type="ECO:0000313" key="15">
    <source>
        <dbReference type="EMBL" id="MBB5208782.1"/>
    </source>
</evidence>
<evidence type="ECO:0000313" key="16">
    <source>
        <dbReference type="Proteomes" id="UP000521199"/>
    </source>
</evidence>
<dbReference type="AlphaFoldDB" id="A0A7W8D753"/>
<dbReference type="InterPro" id="IPR036615">
    <property type="entry name" value="Mur_ligase_C_dom_sf"/>
</dbReference>
<comment type="pathway">
    <text evidence="10 11">Cell wall biogenesis; peptidoglycan biosynthesis.</text>
</comment>
<comment type="subcellular location">
    <subcellularLocation>
        <location evidence="10 11">Cytoplasm</location>
    </subcellularLocation>
</comment>
<feature type="domain" description="Mur ligase central" evidence="14">
    <location>
        <begin position="105"/>
        <end position="291"/>
    </location>
</feature>
<dbReference type="GO" id="GO:0005524">
    <property type="term" value="F:ATP binding"/>
    <property type="evidence" value="ECO:0007669"/>
    <property type="project" value="UniProtKB-UniRule"/>
</dbReference>
<dbReference type="InterPro" id="IPR051046">
    <property type="entry name" value="MurCDEF_CellWall_CoF430Synth"/>
</dbReference>
<dbReference type="PANTHER" id="PTHR43024">
    <property type="entry name" value="UDP-N-ACETYLMURAMOYL-TRIPEPTIDE--D-ALANYL-D-ALANINE LIGASE"/>
    <property type="match status" value="1"/>
</dbReference>
<dbReference type="NCBIfam" id="TIGR01143">
    <property type="entry name" value="murF"/>
    <property type="match status" value="1"/>
</dbReference>
<evidence type="ECO:0000256" key="8">
    <source>
        <dbReference type="ARBA" id="ARBA00023306"/>
    </source>
</evidence>
<reference evidence="15 16" key="1">
    <citation type="submission" date="2020-08" db="EMBL/GenBank/DDBJ databases">
        <title>Genomic Encyclopedia of Type Strains, Phase IV (KMG-IV): sequencing the most valuable type-strain genomes for metagenomic binning, comparative biology and taxonomic classification.</title>
        <authorList>
            <person name="Goeker M."/>
        </authorList>
    </citation>
    <scope>NUCLEOTIDE SEQUENCE [LARGE SCALE GENOMIC DNA]</scope>
    <source>
        <strain evidence="15 16">DSM 24163</strain>
    </source>
</reference>
<comment type="function">
    <text evidence="10 11">Involved in cell wall formation. Catalyzes the final step in the synthesis of UDP-N-acetylmuramoyl-pentapeptide, the precursor of murein.</text>
</comment>
<evidence type="ECO:0000256" key="7">
    <source>
        <dbReference type="ARBA" id="ARBA00022984"/>
    </source>
</evidence>
<keyword evidence="1 10" id="KW-0963">Cytoplasm</keyword>
<keyword evidence="2 10" id="KW-0436">Ligase</keyword>
<dbReference type="Pfam" id="PF01225">
    <property type="entry name" value="Mur_ligase"/>
    <property type="match status" value="1"/>
</dbReference>
<evidence type="ECO:0000256" key="3">
    <source>
        <dbReference type="ARBA" id="ARBA00022618"/>
    </source>
</evidence>
<keyword evidence="8 10" id="KW-0131">Cell cycle</keyword>
<dbReference type="Pfam" id="PF02875">
    <property type="entry name" value="Mur_ligase_C"/>
    <property type="match status" value="1"/>
</dbReference>
<dbReference type="GO" id="GO:0009252">
    <property type="term" value="P:peptidoglycan biosynthetic process"/>
    <property type="evidence" value="ECO:0007669"/>
    <property type="project" value="UniProtKB-UniRule"/>
</dbReference>
<dbReference type="GO" id="GO:0005737">
    <property type="term" value="C:cytoplasm"/>
    <property type="evidence" value="ECO:0007669"/>
    <property type="project" value="UniProtKB-SubCell"/>
</dbReference>
<dbReference type="PANTHER" id="PTHR43024:SF1">
    <property type="entry name" value="UDP-N-ACETYLMURAMOYL-TRIPEPTIDE--D-ALANYL-D-ALANINE LIGASE"/>
    <property type="match status" value="1"/>
</dbReference>
<evidence type="ECO:0000256" key="11">
    <source>
        <dbReference type="RuleBase" id="RU004136"/>
    </source>
</evidence>
<evidence type="ECO:0000256" key="10">
    <source>
        <dbReference type="HAMAP-Rule" id="MF_02019"/>
    </source>
</evidence>
<sequence>MRPFLLSDAAGWCEGRLLGADATVGGVGIDSRTVEAGGLFVALRGEQVDGHAFVAAAAERGAAGALVARPVDADLPQIVCGDTQTALGDIAAALAETRSTTVIGITGSNGKTSTKTLTHAILSQVGSTYANPGNFNNELGLPLALIDQPEDARFGICEMGAGQPGDIAYLAAIARPRIALVNNVAAAHLERMGSLLGVAQTKGAIYDALPPDGVAVINADDAFGPYFAQRAAPRRVVRFGIDATAEVFATAIEASDEGTRFTLHTPIGEIAVALPLGGRHQLMNALAAASIALAADAPLQAIAAGLAAAPRVPGRQQPHRLESGALLLDDSYNANPGSVAAAIASLAAAARRESGAEAWLVLGDMRELGEGARHLHAEVGDAARDAGIRRLFTVGELSAAATRAFGPGARHFDDQAGLADALRDALHGNVICLVKGSRGSRMDRIVAMLLGAESSGVHHAA</sequence>
<evidence type="ECO:0000259" key="12">
    <source>
        <dbReference type="Pfam" id="PF01225"/>
    </source>
</evidence>
<evidence type="ECO:0000259" key="13">
    <source>
        <dbReference type="Pfam" id="PF02875"/>
    </source>
</evidence>
<comment type="catalytic activity">
    <reaction evidence="10 11">
        <text>D-alanyl-D-alanine + UDP-N-acetyl-alpha-D-muramoyl-L-alanyl-gamma-D-glutamyl-meso-2,6-diaminopimelate + ATP = UDP-N-acetyl-alpha-D-muramoyl-L-alanyl-gamma-D-glutamyl-meso-2,6-diaminopimeloyl-D-alanyl-D-alanine + ADP + phosphate + H(+)</text>
        <dbReference type="Rhea" id="RHEA:28374"/>
        <dbReference type="ChEBI" id="CHEBI:15378"/>
        <dbReference type="ChEBI" id="CHEBI:30616"/>
        <dbReference type="ChEBI" id="CHEBI:43474"/>
        <dbReference type="ChEBI" id="CHEBI:57822"/>
        <dbReference type="ChEBI" id="CHEBI:61386"/>
        <dbReference type="ChEBI" id="CHEBI:83905"/>
        <dbReference type="ChEBI" id="CHEBI:456216"/>
        <dbReference type="EC" id="6.3.2.10"/>
    </reaction>
</comment>
<dbReference type="Pfam" id="PF08245">
    <property type="entry name" value="Mur_ligase_M"/>
    <property type="match status" value="1"/>
</dbReference>
<dbReference type="GO" id="GO:0008360">
    <property type="term" value="P:regulation of cell shape"/>
    <property type="evidence" value="ECO:0007669"/>
    <property type="project" value="UniProtKB-KW"/>
</dbReference>
<protein>
    <recommendedName>
        <fullName evidence="10 11">UDP-N-acetylmuramoyl-tripeptide--D-alanyl-D-alanine ligase</fullName>
        <ecNumber evidence="10 11">6.3.2.10</ecNumber>
    </recommendedName>
    <alternativeName>
        <fullName evidence="10">D-alanyl-D-alanine-adding enzyme</fullName>
    </alternativeName>
</protein>
<dbReference type="Gene3D" id="3.40.1390.10">
    <property type="entry name" value="MurE/MurF, N-terminal domain"/>
    <property type="match status" value="1"/>
</dbReference>
<keyword evidence="9 10" id="KW-0961">Cell wall biogenesis/degradation</keyword>
<dbReference type="InterPro" id="IPR013221">
    <property type="entry name" value="Mur_ligase_cen"/>
</dbReference>
<name>A0A7W8D753_9GAMM</name>
<dbReference type="GO" id="GO:0047480">
    <property type="term" value="F:UDP-N-acetylmuramoyl-tripeptide-D-alanyl-D-alanine ligase activity"/>
    <property type="evidence" value="ECO:0007669"/>
    <property type="project" value="UniProtKB-UniRule"/>
</dbReference>
<proteinExistence type="inferred from homology"/>
<evidence type="ECO:0000256" key="4">
    <source>
        <dbReference type="ARBA" id="ARBA00022741"/>
    </source>
</evidence>
<keyword evidence="7 10" id="KW-0573">Peptidoglycan synthesis</keyword>
<evidence type="ECO:0000256" key="1">
    <source>
        <dbReference type="ARBA" id="ARBA00022490"/>
    </source>
</evidence>
<dbReference type="SUPFAM" id="SSF53244">
    <property type="entry name" value="MurD-like peptide ligases, peptide-binding domain"/>
    <property type="match status" value="1"/>
</dbReference>
<evidence type="ECO:0000256" key="5">
    <source>
        <dbReference type="ARBA" id="ARBA00022840"/>
    </source>
</evidence>
<dbReference type="UniPathway" id="UPA00219"/>
<dbReference type="EC" id="6.3.2.10" evidence="10 11"/>
<evidence type="ECO:0000256" key="2">
    <source>
        <dbReference type="ARBA" id="ARBA00022598"/>
    </source>
</evidence>
<comment type="similarity">
    <text evidence="10">Belongs to the MurCDEF family. MurF subfamily.</text>
</comment>
<keyword evidence="6 10" id="KW-0133">Cell shape</keyword>
<dbReference type="EMBL" id="JACHHP010000004">
    <property type="protein sequence ID" value="MBB5208782.1"/>
    <property type="molecule type" value="Genomic_DNA"/>
</dbReference>
<comment type="caution">
    <text evidence="15">The sequence shown here is derived from an EMBL/GenBank/DDBJ whole genome shotgun (WGS) entry which is preliminary data.</text>
</comment>
<dbReference type="GO" id="GO:0071555">
    <property type="term" value="P:cell wall organization"/>
    <property type="evidence" value="ECO:0007669"/>
    <property type="project" value="UniProtKB-KW"/>
</dbReference>
<dbReference type="GO" id="GO:0051301">
    <property type="term" value="P:cell division"/>
    <property type="evidence" value="ECO:0007669"/>
    <property type="project" value="UniProtKB-KW"/>
</dbReference>
<feature type="domain" description="Mur ligase C-terminal" evidence="13">
    <location>
        <begin position="314"/>
        <end position="438"/>
    </location>
</feature>
<keyword evidence="5 10" id="KW-0067">ATP-binding</keyword>
<dbReference type="Proteomes" id="UP000521199">
    <property type="component" value="Unassembled WGS sequence"/>
</dbReference>
<dbReference type="Gene3D" id="3.90.190.20">
    <property type="entry name" value="Mur ligase, C-terminal domain"/>
    <property type="match status" value="1"/>
</dbReference>
<organism evidence="15 16">
    <name type="scientific">Chiayiivirga flava</name>
    <dbReference type="NCBI Taxonomy" id="659595"/>
    <lineage>
        <taxon>Bacteria</taxon>
        <taxon>Pseudomonadati</taxon>
        <taxon>Pseudomonadota</taxon>
        <taxon>Gammaproteobacteria</taxon>
        <taxon>Lysobacterales</taxon>
        <taxon>Lysobacteraceae</taxon>
        <taxon>Chiayiivirga</taxon>
    </lineage>
</organism>
<dbReference type="InterPro" id="IPR005863">
    <property type="entry name" value="UDP-N-AcMur_synth"/>
</dbReference>
<accession>A0A7W8D753</accession>
<dbReference type="SUPFAM" id="SSF63418">
    <property type="entry name" value="MurE/MurF N-terminal domain"/>
    <property type="match status" value="1"/>
</dbReference>
<dbReference type="Gene3D" id="3.40.1190.10">
    <property type="entry name" value="Mur-like, catalytic domain"/>
    <property type="match status" value="1"/>
</dbReference>
<evidence type="ECO:0000256" key="6">
    <source>
        <dbReference type="ARBA" id="ARBA00022960"/>
    </source>
</evidence>
<evidence type="ECO:0000259" key="14">
    <source>
        <dbReference type="Pfam" id="PF08245"/>
    </source>
</evidence>
<feature type="domain" description="Mur ligase N-terminal catalytic" evidence="12">
    <location>
        <begin position="24"/>
        <end position="71"/>
    </location>
</feature>
<dbReference type="SUPFAM" id="SSF53623">
    <property type="entry name" value="MurD-like peptide ligases, catalytic domain"/>
    <property type="match status" value="1"/>
</dbReference>
<dbReference type="InterPro" id="IPR004101">
    <property type="entry name" value="Mur_ligase_C"/>
</dbReference>